<dbReference type="PANTHER" id="PTHR46785">
    <property type="entry name" value="VON WILLEBRAND FACTOR A DOMAIN-CONTAINING PROTEIN 3B"/>
    <property type="match status" value="1"/>
</dbReference>
<sequence length="173" mass="19646">MVDFSSGDTEVIPLGSLITVGGAGPCPPLRVGDCVLVGSGMEGAGDCFVPGVVIATPRRLEAEDKLHTIFKYDNRKVHSLRNKMFKISQTRYKLTCHHLQERHRELHQVNHRMRTGRVSPHEEMHRKSSQSERRKENQNWSRRALLRIPPEPALCEDRDLESKQSTAHSESDD</sequence>
<dbReference type="EMBL" id="JAFBMS010000010">
    <property type="protein sequence ID" value="KAG9348941.1"/>
    <property type="molecule type" value="Genomic_DNA"/>
</dbReference>
<gene>
    <name evidence="3" type="ORF">JZ751_029258</name>
</gene>
<reference evidence="3" key="1">
    <citation type="thesis" date="2021" institute="BYU ScholarsArchive" country="Provo, UT, USA">
        <title>Applications of and Algorithms for Genome Assembly and Genomic Analyses with an Emphasis on Marine Teleosts.</title>
        <authorList>
            <person name="Pickett B.D."/>
        </authorList>
    </citation>
    <scope>NUCLEOTIDE SEQUENCE</scope>
    <source>
        <strain evidence="3">HI-2016</strain>
    </source>
</reference>
<dbReference type="AlphaFoldDB" id="A0A8T2PCK5"/>
<evidence type="ECO:0000313" key="4">
    <source>
        <dbReference type="Proteomes" id="UP000824540"/>
    </source>
</evidence>
<protein>
    <recommendedName>
        <fullName evidence="2">DUF4537 domain-containing protein</fullName>
    </recommendedName>
</protein>
<keyword evidence="4" id="KW-1185">Reference proteome</keyword>
<feature type="region of interest" description="Disordered" evidence="1">
    <location>
        <begin position="109"/>
        <end position="173"/>
    </location>
</feature>
<dbReference type="InterPro" id="IPR032770">
    <property type="entry name" value="DUF4537"/>
</dbReference>
<dbReference type="OrthoDB" id="10021393at2759"/>
<accession>A0A8T2PCK5</accession>
<feature type="non-terminal residue" evidence="3">
    <location>
        <position position="1"/>
    </location>
</feature>
<evidence type="ECO:0000256" key="1">
    <source>
        <dbReference type="SAM" id="MobiDB-lite"/>
    </source>
</evidence>
<dbReference type="Proteomes" id="UP000824540">
    <property type="component" value="Unassembled WGS sequence"/>
</dbReference>
<feature type="domain" description="DUF4537" evidence="2">
    <location>
        <begin position="2"/>
        <end position="98"/>
    </location>
</feature>
<organism evidence="3 4">
    <name type="scientific">Albula glossodonta</name>
    <name type="common">roundjaw bonefish</name>
    <dbReference type="NCBI Taxonomy" id="121402"/>
    <lineage>
        <taxon>Eukaryota</taxon>
        <taxon>Metazoa</taxon>
        <taxon>Chordata</taxon>
        <taxon>Craniata</taxon>
        <taxon>Vertebrata</taxon>
        <taxon>Euteleostomi</taxon>
        <taxon>Actinopterygii</taxon>
        <taxon>Neopterygii</taxon>
        <taxon>Teleostei</taxon>
        <taxon>Albuliformes</taxon>
        <taxon>Albulidae</taxon>
        <taxon>Albula</taxon>
    </lineage>
</organism>
<proteinExistence type="predicted"/>
<evidence type="ECO:0000259" key="2">
    <source>
        <dbReference type="Pfam" id="PF15057"/>
    </source>
</evidence>
<feature type="compositionally biased region" description="Polar residues" evidence="1">
    <location>
        <begin position="163"/>
        <end position="173"/>
    </location>
</feature>
<dbReference type="PANTHER" id="PTHR46785:SF1">
    <property type="entry name" value="VON WILLEBRAND FACTOR A DOMAIN-CONTAINING PROTEIN 3B"/>
    <property type="match status" value="1"/>
</dbReference>
<comment type="caution">
    <text evidence="3">The sequence shown here is derived from an EMBL/GenBank/DDBJ whole genome shotgun (WGS) entry which is preliminary data.</text>
</comment>
<name>A0A8T2PCK5_9TELE</name>
<dbReference type="Pfam" id="PF15057">
    <property type="entry name" value="DUF4537"/>
    <property type="match status" value="1"/>
</dbReference>
<evidence type="ECO:0000313" key="3">
    <source>
        <dbReference type="EMBL" id="KAG9348941.1"/>
    </source>
</evidence>
<feature type="compositionally biased region" description="Basic and acidic residues" evidence="1">
    <location>
        <begin position="119"/>
        <end position="137"/>
    </location>
</feature>